<feature type="compositionally biased region" description="Acidic residues" evidence="1">
    <location>
        <begin position="139"/>
        <end position="150"/>
    </location>
</feature>
<protein>
    <submittedName>
        <fullName evidence="2">Uncharacterized protein</fullName>
    </submittedName>
</protein>
<feature type="compositionally biased region" description="Basic and acidic residues" evidence="1">
    <location>
        <begin position="151"/>
        <end position="162"/>
    </location>
</feature>
<evidence type="ECO:0000313" key="3">
    <source>
        <dbReference type="Proteomes" id="UP000701801"/>
    </source>
</evidence>
<dbReference type="Proteomes" id="UP000701801">
    <property type="component" value="Unassembled WGS sequence"/>
</dbReference>
<sequence length="196" mass="22802">MLRRNHKMPPHRRRYYDDEGYPRPLNQRACKPNTVQIMSCCRCKKDSYAKKHLRHCHYCSRPRCGKCLFMVAEHKNIIWDHSRYEEDHPYDSQPEAYDEEDDVGDTGGWGQIAVETRKEEVVLMDDGDDSNGWGRAESQEEEIDDGNEGNEDTKKENGPTRDDDGDVEMTEAGDNVREEDSIVAVINFHEEDLYDA</sequence>
<feature type="region of interest" description="Disordered" evidence="1">
    <location>
        <begin position="1"/>
        <end position="20"/>
    </location>
</feature>
<proteinExistence type="predicted"/>
<gene>
    <name evidence="2" type="ORF">HYALB_00009020</name>
</gene>
<evidence type="ECO:0000313" key="2">
    <source>
        <dbReference type="EMBL" id="CAG8984010.1"/>
    </source>
</evidence>
<organism evidence="2 3">
    <name type="scientific">Hymenoscyphus albidus</name>
    <dbReference type="NCBI Taxonomy" id="595503"/>
    <lineage>
        <taxon>Eukaryota</taxon>
        <taxon>Fungi</taxon>
        <taxon>Dikarya</taxon>
        <taxon>Ascomycota</taxon>
        <taxon>Pezizomycotina</taxon>
        <taxon>Leotiomycetes</taxon>
        <taxon>Helotiales</taxon>
        <taxon>Helotiaceae</taxon>
        <taxon>Hymenoscyphus</taxon>
    </lineage>
</organism>
<feature type="region of interest" description="Disordered" evidence="1">
    <location>
        <begin position="123"/>
        <end position="180"/>
    </location>
</feature>
<dbReference type="OrthoDB" id="10413968at2759"/>
<accession>A0A9N9M3J5</accession>
<keyword evidence="3" id="KW-1185">Reference proteome</keyword>
<dbReference type="AlphaFoldDB" id="A0A9N9M3J5"/>
<name>A0A9N9M3J5_9HELO</name>
<comment type="caution">
    <text evidence="2">The sequence shown here is derived from an EMBL/GenBank/DDBJ whole genome shotgun (WGS) entry which is preliminary data.</text>
</comment>
<evidence type="ECO:0000256" key="1">
    <source>
        <dbReference type="SAM" id="MobiDB-lite"/>
    </source>
</evidence>
<feature type="compositionally biased region" description="Basic residues" evidence="1">
    <location>
        <begin position="1"/>
        <end position="14"/>
    </location>
</feature>
<feature type="region of interest" description="Disordered" evidence="1">
    <location>
        <begin position="87"/>
        <end position="109"/>
    </location>
</feature>
<dbReference type="EMBL" id="CAJVRM010000747">
    <property type="protein sequence ID" value="CAG8984010.1"/>
    <property type="molecule type" value="Genomic_DNA"/>
</dbReference>
<reference evidence="2" key="1">
    <citation type="submission" date="2021-07" db="EMBL/GenBank/DDBJ databases">
        <authorList>
            <person name="Durling M."/>
        </authorList>
    </citation>
    <scope>NUCLEOTIDE SEQUENCE</scope>
</reference>